<dbReference type="PROSITE" id="PS50850">
    <property type="entry name" value="MFS"/>
    <property type="match status" value="1"/>
</dbReference>
<evidence type="ECO:0000256" key="2">
    <source>
        <dbReference type="ARBA" id="ARBA00022448"/>
    </source>
</evidence>
<evidence type="ECO:0000256" key="5">
    <source>
        <dbReference type="ARBA" id="ARBA00023136"/>
    </source>
</evidence>
<dbReference type="Pfam" id="PF07690">
    <property type="entry name" value="MFS_1"/>
    <property type="match status" value="1"/>
</dbReference>
<evidence type="ECO:0000313" key="8">
    <source>
        <dbReference type="EMBL" id="QKE92283.1"/>
    </source>
</evidence>
<feature type="transmembrane region" description="Helical" evidence="6">
    <location>
        <begin position="187"/>
        <end position="209"/>
    </location>
</feature>
<keyword evidence="5 6" id="KW-0472">Membrane</keyword>
<proteinExistence type="predicted"/>
<dbReference type="Gene3D" id="1.20.1250.20">
    <property type="entry name" value="MFS general substrate transporter like domains"/>
    <property type="match status" value="2"/>
</dbReference>
<feature type="transmembrane region" description="Helical" evidence="6">
    <location>
        <begin position="409"/>
        <end position="429"/>
    </location>
</feature>
<feature type="transmembrane region" description="Helical" evidence="6">
    <location>
        <begin position="344"/>
        <end position="365"/>
    </location>
</feature>
<feature type="transmembrane region" description="Helical" evidence="6">
    <location>
        <begin position="377"/>
        <end position="397"/>
    </location>
</feature>
<feature type="transmembrane region" description="Helical" evidence="6">
    <location>
        <begin position="153"/>
        <end position="175"/>
    </location>
</feature>
<evidence type="ECO:0000259" key="7">
    <source>
        <dbReference type="PROSITE" id="PS50850"/>
    </source>
</evidence>
<sequence length="438" mass="47032">MHAETATLAKAAMSPADEAALIRKVSWRVLPFLILCFFVAFLDRVNVGFAALHMNRSLGFTPTVFGLGAGIFFIGYFLFEIPSNLALHRFGARVWISRIMISWGVLACACVLVRGETSFLVLRFLLGAAEAGFFPGVLLYMTYWFPAAARARVMSVFSLGSVVSLVIGSPLSGLVLSLGTRAGLENWQWLFLLEGIPSILLGVIAFFFLTDRPRDARWLSDHECRWLENTISREQATVDRPHHPLAALRDPRGLFLAGAAMLNIMAIYGVTMWLPQLVHSAGHLTDLQTGLVTSLPFLCTAVAMTLNGAHSDRTGDRKWHILLCALGGAAGFVLTALATSPLLGLLGICLAATGIWSSNTVFWTVPMRLFSGASAAASLALINSIGNLGGFLGPYFTGWIRSASGGYEPALLALGGALALFGVLMFVFLNSNTGKAGS</sequence>
<gene>
    <name evidence="8" type="ORF">HN018_21590</name>
</gene>
<dbReference type="InterPro" id="IPR020846">
    <property type="entry name" value="MFS_dom"/>
</dbReference>
<evidence type="ECO:0000313" key="9">
    <source>
        <dbReference type="Proteomes" id="UP000500767"/>
    </source>
</evidence>
<feature type="transmembrane region" description="Helical" evidence="6">
    <location>
        <begin position="58"/>
        <end position="79"/>
    </location>
</feature>
<comment type="subcellular location">
    <subcellularLocation>
        <location evidence="1">Membrane</location>
        <topology evidence="1">Multi-pass membrane protein</topology>
    </subcellularLocation>
</comment>
<organism evidence="8 9">
    <name type="scientific">Lichenicola cladoniae</name>
    <dbReference type="NCBI Taxonomy" id="1484109"/>
    <lineage>
        <taxon>Bacteria</taxon>
        <taxon>Pseudomonadati</taxon>
        <taxon>Pseudomonadota</taxon>
        <taxon>Alphaproteobacteria</taxon>
        <taxon>Acetobacterales</taxon>
        <taxon>Acetobacteraceae</taxon>
        <taxon>Lichenicola</taxon>
    </lineage>
</organism>
<keyword evidence="4 6" id="KW-1133">Transmembrane helix</keyword>
<dbReference type="InterPro" id="IPR036259">
    <property type="entry name" value="MFS_trans_sf"/>
</dbReference>
<protein>
    <submittedName>
        <fullName evidence="8">MFS transporter</fullName>
    </submittedName>
</protein>
<feature type="transmembrane region" description="Helical" evidence="6">
    <location>
        <begin position="120"/>
        <end position="141"/>
    </location>
</feature>
<evidence type="ECO:0000256" key="4">
    <source>
        <dbReference type="ARBA" id="ARBA00022989"/>
    </source>
</evidence>
<keyword evidence="3 6" id="KW-0812">Transmembrane</keyword>
<dbReference type="AlphaFoldDB" id="A0A6M8HUS5"/>
<dbReference type="PANTHER" id="PTHR43791">
    <property type="entry name" value="PERMEASE-RELATED"/>
    <property type="match status" value="1"/>
</dbReference>
<feature type="transmembrane region" description="Helical" evidence="6">
    <location>
        <begin position="91"/>
        <end position="114"/>
    </location>
</feature>
<dbReference type="SUPFAM" id="SSF103473">
    <property type="entry name" value="MFS general substrate transporter"/>
    <property type="match status" value="1"/>
</dbReference>
<dbReference type="CDD" id="cd17319">
    <property type="entry name" value="MFS_ExuT_GudP_like"/>
    <property type="match status" value="1"/>
</dbReference>
<dbReference type="InterPro" id="IPR011701">
    <property type="entry name" value="MFS"/>
</dbReference>
<feature type="transmembrane region" description="Helical" evidence="6">
    <location>
        <begin position="254"/>
        <end position="275"/>
    </location>
</feature>
<accession>A0A6M8HUS5</accession>
<feature type="domain" description="Major facilitator superfamily (MFS) profile" evidence="7">
    <location>
        <begin position="29"/>
        <end position="434"/>
    </location>
</feature>
<dbReference type="GO" id="GO:0022857">
    <property type="term" value="F:transmembrane transporter activity"/>
    <property type="evidence" value="ECO:0007669"/>
    <property type="project" value="InterPro"/>
</dbReference>
<dbReference type="KEGG" id="lck:HN018_21590"/>
<feature type="transmembrane region" description="Helical" evidence="6">
    <location>
        <begin position="287"/>
        <end position="307"/>
    </location>
</feature>
<dbReference type="FunFam" id="1.20.1250.20:FF:000018">
    <property type="entry name" value="MFS transporter permease"/>
    <property type="match status" value="1"/>
</dbReference>
<reference evidence="8 9" key="1">
    <citation type="journal article" date="2014" name="World J. Microbiol. Biotechnol.">
        <title>Biodiversity and physiological characteristics of Antarctic and Arctic lichens-associated bacteria.</title>
        <authorList>
            <person name="Lee Y.M."/>
            <person name="Kim E.H."/>
            <person name="Lee H.K."/>
            <person name="Hong S.G."/>
        </authorList>
    </citation>
    <scope>NUCLEOTIDE SEQUENCE [LARGE SCALE GENOMIC DNA]</scope>
    <source>
        <strain evidence="8 9">PAMC 26569</strain>
    </source>
</reference>
<dbReference type="GO" id="GO:0016020">
    <property type="term" value="C:membrane"/>
    <property type="evidence" value="ECO:0007669"/>
    <property type="project" value="UniProtKB-SubCell"/>
</dbReference>
<name>A0A6M8HUS5_9PROT</name>
<dbReference type="EMBL" id="CP053708">
    <property type="protein sequence ID" value="QKE92283.1"/>
    <property type="molecule type" value="Genomic_DNA"/>
</dbReference>
<keyword evidence="9" id="KW-1185">Reference proteome</keyword>
<evidence type="ECO:0000256" key="3">
    <source>
        <dbReference type="ARBA" id="ARBA00022692"/>
    </source>
</evidence>
<keyword evidence="2" id="KW-0813">Transport</keyword>
<evidence type="ECO:0000256" key="1">
    <source>
        <dbReference type="ARBA" id="ARBA00004141"/>
    </source>
</evidence>
<dbReference type="PANTHER" id="PTHR43791:SF36">
    <property type="entry name" value="TRANSPORTER, PUTATIVE (AFU_ORTHOLOGUE AFUA_6G08340)-RELATED"/>
    <property type="match status" value="1"/>
</dbReference>
<dbReference type="RefSeq" id="WP_171834213.1">
    <property type="nucleotide sequence ID" value="NZ_CP053708.1"/>
</dbReference>
<evidence type="ECO:0000256" key="6">
    <source>
        <dbReference type="SAM" id="Phobius"/>
    </source>
</evidence>
<feature type="transmembrane region" description="Helical" evidence="6">
    <location>
        <begin position="319"/>
        <end position="338"/>
    </location>
</feature>
<dbReference type="Proteomes" id="UP000500767">
    <property type="component" value="Chromosome"/>
</dbReference>
<feature type="transmembrane region" description="Helical" evidence="6">
    <location>
        <begin position="29"/>
        <end position="52"/>
    </location>
</feature>